<proteinExistence type="predicted"/>
<dbReference type="PROSITE" id="PS51186">
    <property type="entry name" value="GNAT"/>
    <property type="match status" value="1"/>
</dbReference>
<protein>
    <submittedName>
        <fullName evidence="2">GNAT family N-acetyltransferase</fullName>
    </submittedName>
</protein>
<dbReference type="Proteomes" id="UP000248627">
    <property type="component" value="Unassembled WGS sequence"/>
</dbReference>
<dbReference type="EMBL" id="POTX01000152">
    <property type="protein sequence ID" value="PZF91988.1"/>
    <property type="molecule type" value="Genomic_DNA"/>
</dbReference>
<evidence type="ECO:0000313" key="2">
    <source>
        <dbReference type="EMBL" id="PZF91988.1"/>
    </source>
</evidence>
<dbReference type="InterPro" id="IPR027365">
    <property type="entry name" value="GNAT_acetyltra_YdfB-like"/>
</dbReference>
<organism evidence="2 3">
    <name type="scientific">Micromonospora endophytica</name>
    <dbReference type="NCBI Taxonomy" id="515350"/>
    <lineage>
        <taxon>Bacteria</taxon>
        <taxon>Bacillati</taxon>
        <taxon>Actinomycetota</taxon>
        <taxon>Actinomycetes</taxon>
        <taxon>Micromonosporales</taxon>
        <taxon>Micromonosporaceae</taxon>
        <taxon>Micromonospora</taxon>
    </lineage>
</organism>
<dbReference type="AlphaFoldDB" id="A0A2W2CJW3"/>
<gene>
    <name evidence="2" type="ORF">C1I93_20270</name>
</gene>
<dbReference type="SUPFAM" id="SSF55729">
    <property type="entry name" value="Acyl-CoA N-acyltransferases (Nat)"/>
    <property type="match status" value="1"/>
</dbReference>
<comment type="caution">
    <text evidence="2">The sequence shown here is derived from an EMBL/GenBank/DDBJ whole genome shotgun (WGS) entry which is preliminary data.</text>
</comment>
<dbReference type="RefSeq" id="WP_111244886.1">
    <property type="nucleotide sequence ID" value="NZ_AP023358.1"/>
</dbReference>
<reference evidence="2 3" key="1">
    <citation type="submission" date="2018-01" db="EMBL/GenBank/DDBJ databases">
        <title>Draft genome sequence of Jishengella endophytica.</title>
        <authorList>
            <person name="Sahin N."/>
            <person name="Ay H."/>
            <person name="Saygin H."/>
        </authorList>
    </citation>
    <scope>NUCLEOTIDE SEQUENCE [LARGE SCALE GENOMIC DNA]</scope>
    <source>
        <strain evidence="2 3">DSM 45430</strain>
    </source>
</reference>
<dbReference type="Pfam" id="PF12746">
    <property type="entry name" value="GNAT_acetyltran"/>
    <property type="match status" value="1"/>
</dbReference>
<evidence type="ECO:0000313" key="3">
    <source>
        <dbReference type="Proteomes" id="UP000248627"/>
    </source>
</evidence>
<feature type="domain" description="N-acetyltransferase" evidence="1">
    <location>
        <begin position="109"/>
        <end position="252"/>
    </location>
</feature>
<sequence length="255" mass="26468">MTVDPVAARARRLWVQLAGVPLIFPARGAVVAVSAGSLMCPPGWIGIVALGDAAISTVPTDRLQQSVRAALAALPLPAVTDPARLAAVLPVEDVLGPATLAYCDERYFPPQRPGVTEKVPGGHRELADFLASVPASDAEECGLAEITSSAFVVRAGGRVVAAAGYRHWPAQVAQVSVVTTPDRRGRGLARLAAGAAVADSLTNRLLPQWRARSEASRRVARALGFRELGTQVSVRVGTTRPSAGADIGKVGPPVD</sequence>
<dbReference type="InterPro" id="IPR000182">
    <property type="entry name" value="GNAT_dom"/>
</dbReference>
<name>A0A2W2CJW3_9ACTN</name>
<keyword evidence="2" id="KW-0808">Transferase</keyword>
<keyword evidence="3" id="KW-1185">Reference proteome</keyword>
<dbReference type="Gene3D" id="3.40.630.30">
    <property type="match status" value="1"/>
</dbReference>
<evidence type="ECO:0000259" key="1">
    <source>
        <dbReference type="PROSITE" id="PS51186"/>
    </source>
</evidence>
<dbReference type="GO" id="GO:0016747">
    <property type="term" value="F:acyltransferase activity, transferring groups other than amino-acyl groups"/>
    <property type="evidence" value="ECO:0007669"/>
    <property type="project" value="InterPro"/>
</dbReference>
<dbReference type="InterPro" id="IPR016181">
    <property type="entry name" value="Acyl_CoA_acyltransferase"/>
</dbReference>
<dbReference type="OrthoDB" id="4824241at2"/>
<accession>A0A2W2CJW3</accession>